<dbReference type="AlphaFoldDB" id="A0A346AWU9"/>
<evidence type="ECO:0000256" key="1">
    <source>
        <dbReference type="SAM" id="Coils"/>
    </source>
</evidence>
<evidence type="ECO:0000313" key="4">
    <source>
        <dbReference type="Proteomes" id="UP000254337"/>
    </source>
</evidence>
<protein>
    <submittedName>
        <fullName evidence="3">Uncharacterized protein</fullName>
    </submittedName>
</protein>
<sequence>MDDTDKEILQQRQKVRVEELLKEVNEMQRDIVDVLSRNLKLQIKNEEQYEVFVETVTKLIKSEHLRLKLELVNTAILFTVGLFLFYCIVHGVI</sequence>
<organism evidence="3 4">
    <name type="scientific">Megasphaera stantonii</name>
    <dbReference type="NCBI Taxonomy" id="2144175"/>
    <lineage>
        <taxon>Bacteria</taxon>
        <taxon>Bacillati</taxon>
        <taxon>Bacillota</taxon>
        <taxon>Negativicutes</taxon>
        <taxon>Veillonellales</taxon>
        <taxon>Veillonellaceae</taxon>
        <taxon>Megasphaera</taxon>
    </lineage>
</organism>
<evidence type="ECO:0000256" key="2">
    <source>
        <dbReference type="SAM" id="Phobius"/>
    </source>
</evidence>
<dbReference type="KEGG" id="meg:DKB62_01445"/>
<evidence type="ECO:0000313" key="3">
    <source>
        <dbReference type="EMBL" id="AXL20342.1"/>
    </source>
</evidence>
<proteinExistence type="predicted"/>
<gene>
    <name evidence="3" type="ORF">DKB62_01445</name>
</gene>
<feature type="coiled-coil region" evidence="1">
    <location>
        <begin position="10"/>
        <end position="37"/>
    </location>
</feature>
<accession>A0A346AWU9</accession>
<reference evidence="3 4" key="1">
    <citation type="submission" date="2018-05" db="EMBL/GenBank/DDBJ databases">
        <title>Complete genome sequence of Megasphaera sp. AJH120T, isolated from the ceca of a chicken.</title>
        <authorList>
            <person name="Maki J."/>
            <person name="Looft T."/>
        </authorList>
    </citation>
    <scope>NUCLEOTIDE SEQUENCE [LARGE SCALE GENOMIC DNA]</scope>
    <source>
        <strain evidence="3 4">AJH120</strain>
    </source>
</reference>
<dbReference type="EMBL" id="CP029462">
    <property type="protein sequence ID" value="AXL20342.1"/>
    <property type="molecule type" value="Genomic_DNA"/>
</dbReference>
<name>A0A346AWU9_9FIRM</name>
<keyword evidence="4" id="KW-1185">Reference proteome</keyword>
<keyword evidence="2" id="KW-0472">Membrane</keyword>
<feature type="transmembrane region" description="Helical" evidence="2">
    <location>
        <begin position="71"/>
        <end position="92"/>
    </location>
</feature>
<dbReference type="RefSeq" id="WP_107195958.1">
    <property type="nucleotide sequence ID" value="NZ_CP029462.1"/>
</dbReference>
<keyword evidence="1" id="KW-0175">Coiled coil</keyword>
<dbReference type="Proteomes" id="UP000254337">
    <property type="component" value="Chromosome"/>
</dbReference>
<keyword evidence="2" id="KW-0812">Transmembrane</keyword>
<keyword evidence="2" id="KW-1133">Transmembrane helix</keyword>